<organism evidence="2 3">
    <name type="scientific">Meganyctiphanes norvegica</name>
    <name type="common">Northern krill</name>
    <name type="synonym">Thysanopoda norvegica</name>
    <dbReference type="NCBI Taxonomy" id="48144"/>
    <lineage>
        <taxon>Eukaryota</taxon>
        <taxon>Metazoa</taxon>
        <taxon>Ecdysozoa</taxon>
        <taxon>Arthropoda</taxon>
        <taxon>Crustacea</taxon>
        <taxon>Multicrustacea</taxon>
        <taxon>Malacostraca</taxon>
        <taxon>Eumalacostraca</taxon>
        <taxon>Eucarida</taxon>
        <taxon>Euphausiacea</taxon>
        <taxon>Euphausiidae</taxon>
        <taxon>Meganyctiphanes</taxon>
    </lineage>
</organism>
<comment type="caution">
    <text evidence="2">The sequence shown here is derived from an EMBL/GenBank/DDBJ whole genome shotgun (WGS) entry which is preliminary data.</text>
</comment>
<feature type="non-terminal residue" evidence="2">
    <location>
        <position position="1"/>
    </location>
</feature>
<name>A0AAV2QGI7_MEGNR</name>
<accession>A0AAV2QGI7</accession>
<evidence type="ECO:0008006" key="4">
    <source>
        <dbReference type="Google" id="ProtNLM"/>
    </source>
</evidence>
<reference evidence="2 3" key="1">
    <citation type="submission" date="2024-05" db="EMBL/GenBank/DDBJ databases">
        <authorList>
            <person name="Wallberg A."/>
        </authorList>
    </citation>
    <scope>NUCLEOTIDE SEQUENCE [LARGE SCALE GENOMIC DNA]</scope>
</reference>
<keyword evidence="1" id="KW-0175">Coiled coil</keyword>
<protein>
    <recommendedName>
        <fullName evidence="4">B box-type domain-containing protein</fullName>
    </recommendedName>
</protein>
<evidence type="ECO:0000313" key="2">
    <source>
        <dbReference type="EMBL" id="CAL4082331.1"/>
    </source>
</evidence>
<dbReference type="Proteomes" id="UP001497623">
    <property type="component" value="Unassembled WGS sequence"/>
</dbReference>
<evidence type="ECO:0000313" key="3">
    <source>
        <dbReference type="Proteomes" id="UP001497623"/>
    </source>
</evidence>
<evidence type="ECO:0000256" key="1">
    <source>
        <dbReference type="SAM" id="Coils"/>
    </source>
</evidence>
<dbReference type="AlphaFoldDB" id="A0AAV2QGI7"/>
<sequence length="392" mass="44208">KAFKTNSALITVETESKLSASKNDEVCNVHCKETGHWCFKCQIWICDDCLQYHTNKMGCSTLESAVTQNKELESLKDKYINDIDTLLSKCGENANFLSSRLEKQTQLAEKHNTEAKKLSSMLEEGKLHREKLIDLRKLLDSQKSLRTVCDTMKVVEQIKHILISWSVNNKEIGSTQDLIKALEDTDVYAEMSINGEQRLATLSQHGESVYVHQFVKKEKPNGCICMPFDRIQMMIPEAPLVFVELKVGSSVKIINIRLDKNLPNIRDNFVHIVTGQGKSVLRGLKLNGQNGYNSHEIYVSSLPFSEMKFTCDRSVTCTAKRGDIIGRIGEGYLSQLHFYVPPSSQTHNYASHGGSWCVFGHIEDTFDAIQECCQNYSKGVTISDCGLILDHE</sequence>
<proteinExistence type="predicted"/>
<feature type="coiled-coil region" evidence="1">
    <location>
        <begin position="62"/>
        <end position="121"/>
    </location>
</feature>
<dbReference type="EMBL" id="CAXKWB010006309">
    <property type="protein sequence ID" value="CAL4082331.1"/>
    <property type="molecule type" value="Genomic_DNA"/>
</dbReference>
<gene>
    <name evidence="2" type="ORF">MNOR_LOCUS11843</name>
</gene>
<keyword evidence="3" id="KW-1185">Reference proteome</keyword>